<sequence>MPVSYDISLPDPAKARGNDPDLSFRAQGAAGLAEELQNALRTTVLFDRWRAKQDDPDAVDPQWGATDPAATVTGAQDDLRINLCATTSIDSDVFKQRLRMLAGSHWELRNVR</sequence>
<gene>
    <name evidence="2" type="ORF">CEE60_02430</name>
</gene>
<dbReference type="AlphaFoldDB" id="A0A246HS51"/>
<dbReference type="Proteomes" id="UP000198157">
    <property type="component" value="Unassembled WGS sequence"/>
</dbReference>
<accession>A0A246HS51</accession>
<evidence type="ECO:0000256" key="1">
    <source>
        <dbReference type="SAM" id="MobiDB-lite"/>
    </source>
</evidence>
<feature type="region of interest" description="Disordered" evidence="1">
    <location>
        <begin position="1"/>
        <end position="20"/>
    </location>
</feature>
<comment type="caution">
    <text evidence="2">The sequence shown here is derived from an EMBL/GenBank/DDBJ whole genome shotgun (WGS) entry which is preliminary data.</text>
</comment>
<proteinExistence type="predicted"/>
<dbReference type="EMBL" id="NIVS01000007">
    <property type="protein sequence ID" value="OWQ56352.1"/>
    <property type="molecule type" value="Genomic_DNA"/>
</dbReference>
<evidence type="ECO:0000313" key="2">
    <source>
        <dbReference type="EMBL" id="OWQ56352.1"/>
    </source>
</evidence>
<evidence type="ECO:0000313" key="3">
    <source>
        <dbReference type="Proteomes" id="UP000198157"/>
    </source>
</evidence>
<organism evidence="2 3">
    <name type="scientific">Stenotrophomonas maltophilia</name>
    <name type="common">Pseudomonas maltophilia</name>
    <name type="synonym">Xanthomonas maltophilia</name>
    <dbReference type="NCBI Taxonomy" id="40324"/>
    <lineage>
        <taxon>Bacteria</taxon>
        <taxon>Pseudomonadati</taxon>
        <taxon>Pseudomonadota</taxon>
        <taxon>Gammaproteobacteria</taxon>
        <taxon>Lysobacterales</taxon>
        <taxon>Lysobacteraceae</taxon>
        <taxon>Stenotrophomonas</taxon>
        <taxon>Stenotrophomonas maltophilia group</taxon>
    </lineage>
</organism>
<dbReference type="OrthoDB" id="5985451at2"/>
<protein>
    <submittedName>
        <fullName evidence="2">Uncharacterized protein</fullName>
    </submittedName>
</protein>
<name>A0A246HS51_STEMA</name>
<reference evidence="2 3" key="1">
    <citation type="submission" date="2017-06" db="EMBL/GenBank/DDBJ databases">
        <authorList>
            <person name="Kim H.J."/>
            <person name="Triplett B.A."/>
        </authorList>
    </citation>
    <scope>NUCLEOTIDE SEQUENCE [LARGE SCALE GENOMIC DNA]</scope>
    <source>
        <strain evidence="2 3">13146</strain>
    </source>
</reference>